<name>A0ABT8V5Y2_9BACL</name>
<keyword evidence="3" id="KW-1185">Reference proteome</keyword>
<feature type="chain" id="PRO_5047492897" evidence="1">
    <location>
        <begin position="26"/>
        <end position="241"/>
    </location>
</feature>
<proteinExistence type="predicted"/>
<accession>A0ABT8V5Y2</accession>
<dbReference type="RefSeq" id="WP_302877860.1">
    <property type="nucleotide sequence ID" value="NZ_JAUMKJ010000007.1"/>
</dbReference>
<evidence type="ECO:0000313" key="2">
    <source>
        <dbReference type="EMBL" id="MDO3676838.1"/>
    </source>
</evidence>
<evidence type="ECO:0000313" key="3">
    <source>
        <dbReference type="Proteomes" id="UP001168883"/>
    </source>
</evidence>
<dbReference type="EMBL" id="JAUMKJ010000007">
    <property type="protein sequence ID" value="MDO3676838.1"/>
    <property type="molecule type" value="Genomic_DNA"/>
</dbReference>
<dbReference type="InterPro" id="IPR006530">
    <property type="entry name" value="YD"/>
</dbReference>
<feature type="signal peptide" evidence="1">
    <location>
        <begin position="1"/>
        <end position="25"/>
    </location>
</feature>
<organism evidence="2 3">
    <name type="scientific">Paenibacillus ehimensis</name>
    <dbReference type="NCBI Taxonomy" id="79264"/>
    <lineage>
        <taxon>Bacteria</taxon>
        <taxon>Bacillati</taxon>
        <taxon>Bacillota</taxon>
        <taxon>Bacilli</taxon>
        <taxon>Bacillales</taxon>
        <taxon>Paenibacillaceae</taxon>
        <taxon>Paenibacillus</taxon>
    </lineage>
</organism>
<evidence type="ECO:0000256" key="1">
    <source>
        <dbReference type="SAM" id="SignalP"/>
    </source>
</evidence>
<protein>
    <submittedName>
        <fullName evidence="2">RHS repeat domain-containing protein</fullName>
    </submittedName>
</protein>
<comment type="caution">
    <text evidence="2">The sequence shown here is derived from an EMBL/GenBank/DDBJ whole genome shotgun (WGS) entry which is preliminary data.</text>
</comment>
<dbReference type="InterPro" id="IPR031325">
    <property type="entry name" value="RHS_repeat"/>
</dbReference>
<dbReference type="NCBIfam" id="TIGR01643">
    <property type="entry name" value="YD_repeat_2x"/>
    <property type="match status" value="1"/>
</dbReference>
<sequence>MNGKIWAVLCCLLTMLGLQVTPVMAASYTYDELNRLISATTDSGETLNYSYDAAGNLTSVEQSHSAPVARAFTAVHPALENGEFEGAVGVGGVGEAWSAAFSPGLQAGYDVVTTSVYGQVYALNHVQTMNGTAVQSGRMSLSQEIRVNGNTAFSLQGQAKANSLTNARAEAGVEFLDADGKVIDTAKAIVSDTPSTGWISFHKEVRSPSQAVGVRIVLELVFAESGGNGQVSWDHIRFEPR</sequence>
<dbReference type="Proteomes" id="UP001168883">
    <property type="component" value="Unassembled WGS sequence"/>
</dbReference>
<dbReference type="Pfam" id="PF05593">
    <property type="entry name" value="RHS_repeat"/>
    <property type="match status" value="1"/>
</dbReference>
<reference evidence="2" key="1">
    <citation type="submission" date="2023-07" db="EMBL/GenBank/DDBJ databases">
        <authorList>
            <person name="Aktuganov G."/>
            <person name="Boyko T."/>
            <person name="Delegan Y."/>
            <person name="Galimzianova N."/>
            <person name="Gilvanova E."/>
            <person name="Korobov V."/>
            <person name="Kuzmina L."/>
            <person name="Melentiev A."/>
            <person name="Milman P."/>
            <person name="Ryabova A."/>
            <person name="Stupak E."/>
            <person name="Yasakov T."/>
            <person name="Zharikova N."/>
            <person name="Zhurenko E."/>
        </authorList>
    </citation>
    <scope>NUCLEOTIDE SEQUENCE</scope>
    <source>
        <strain evidence="2">IB-739</strain>
    </source>
</reference>
<keyword evidence="1" id="KW-0732">Signal</keyword>
<dbReference type="Gene3D" id="2.60.120.260">
    <property type="entry name" value="Galactose-binding domain-like"/>
    <property type="match status" value="1"/>
</dbReference>
<gene>
    <name evidence="2" type="ORF">Q3C12_07465</name>
</gene>